<dbReference type="AlphaFoldDB" id="A0A1T5I1B5"/>
<sequence length="372" mass="42719">MITSFSVKNFRCFNEWTNFDFISDKKYEFNENAVSKEIIQHAMLYGENGEGKTNIGCALLEIISHVSQKKVKYPTYENSYLNSQNESDLAEFEYIFKFNNKLVSYSYGKDESADIVYEKFMVEDKVLLEWNKAVSNLAKIELEGAESLNKELSDNITSLVSYVINNASLSESENNSLFLQFTNFVGKMVFFKTMSNVNQFAGAMPYKHKSISEQIINEYGVEALEAFLIENGIKCKLETYESVDGNKIADISGNKPIDFFSIASSGTFALVILFVWLEKMKNQEVSFAYVDEFDAFYHHKLAKKIASNISKLPLQTVLSTHNTSIMTNNILRPDCYFEIKNKKIKPLYKLSDRELRKAHNLEKMYRSGAFNE</sequence>
<dbReference type="Proteomes" id="UP000189966">
    <property type="component" value="Unassembled WGS sequence"/>
</dbReference>
<evidence type="ECO:0000313" key="2">
    <source>
        <dbReference type="Proteomes" id="UP000189966"/>
    </source>
</evidence>
<name>A0A1T5I1B5_9GAMM</name>
<dbReference type="EMBL" id="FUZI01000004">
    <property type="protein sequence ID" value="SKC32864.1"/>
    <property type="molecule type" value="Genomic_DNA"/>
</dbReference>
<gene>
    <name evidence="1" type="ORF">CZ809_02392</name>
</gene>
<organism evidence="1 2">
    <name type="scientific">Photobacterium piscicola</name>
    <dbReference type="NCBI Taxonomy" id="1378299"/>
    <lineage>
        <taxon>Bacteria</taxon>
        <taxon>Pseudomonadati</taxon>
        <taxon>Pseudomonadota</taxon>
        <taxon>Gammaproteobacteria</taxon>
        <taxon>Vibrionales</taxon>
        <taxon>Vibrionaceae</taxon>
        <taxon>Photobacterium</taxon>
    </lineage>
</organism>
<dbReference type="PANTHER" id="PTHR40396:SF1">
    <property type="entry name" value="ATPASE AAA-TYPE CORE DOMAIN-CONTAINING PROTEIN"/>
    <property type="match status" value="1"/>
</dbReference>
<reference evidence="1 2" key="1">
    <citation type="submission" date="2017-02" db="EMBL/GenBank/DDBJ databases">
        <authorList>
            <person name="Peterson S.W."/>
        </authorList>
    </citation>
    <scope>NUCLEOTIDE SEQUENCE [LARGE SCALE GENOMIC DNA]</scope>
    <source>
        <strain evidence="2">type strain: NCCB 100098</strain>
    </source>
</reference>
<protein>
    <submittedName>
        <fullName evidence="1">Uncharacterized protein</fullName>
    </submittedName>
</protein>
<dbReference type="PANTHER" id="PTHR40396">
    <property type="entry name" value="ATPASE-LIKE PROTEIN"/>
    <property type="match status" value="1"/>
</dbReference>
<proteinExistence type="predicted"/>
<dbReference type="Gene3D" id="3.40.50.300">
    <property type="entry name" value="P-loop containing nucleotide triphosphate hydrolases"/>
    <property type="match status" value="1"/>
</dbReference>
<dbReference type="OrthoDB" id="9809324at2"/>
<dbReference type="InterPro" id="IPR027417">
    <property type="entry name" value="P-loop_NTPase"/>
</dbReference>
<accession>A0A1T5I1B5</accession>
<evidence type="ECO:0000313" key="1">
    <source>
        <dbReference type="EMBL" id="SKC32864.1"/>
    </source>
</evidence>
<dbReference type="SUPFAM" id="SSF52540">
    <property type="entry name" value="P-loop containing nucleoside triphosphate hydrolases"/>
    <property type="match status" value="1"/>
</dbReference>
<dbReference type="RefSeq" id="WP_080157858.1">
    <property type="nucleotide sequence ID" value="NZ_FUZI01000004.1"/>
</dbReference>